<dbReference type="EMBL" id="LR746265">
    <property type="protein sequence ID" value="CAA7391523.1"/>
    <property type="molecule type" value="Genomic_DNA"/>
</dbReference>
<feature type="compositionally biased region" description="Pro residues" evidence="2">
    <location>
        <begin position="79"/>
        <end position="94"/>
    </location>
</feature>
<feature type="domain" description="DUF630" evidence="4">
    <location>
        <begin position="1"/>
        <end position="56"/>
    </location>
</feature>
<feature type="compositionally biased region" description="Polar residues" evidence="2">
    <location>
        <begin position="316"/>
        <end position="334"/>
    </location>
</feature>
<feature type="domain" description="DUF632" evidence="3">
    <location>
        <begin position="403"/>
        <end position="720"/>
    </location>
</feature>
<dbReference type="Proteomes" id="UP000663760">
    <property type="component" value="Chromosome 2"/>
</dbReference>
<proteinExistence type="predicted"/>
<feature type="compositionally biased region" description="Pro residues" evidence="2">
    <location>
        <begin position="250"/>
        <end position="259"/>
    </location>
</feature>
<dbReference type="Pfam" id="PF04782">
    <property type="entry name" value="DUF632"/>
    <property type="match status" value="1"/>
</dbReference>
<reference evidence="5" key="1">
    <citation type="submission" date="2020-02" db="EMBL/GenBank/DDBJ databases">
        <authorList>
            <person name="Scholz U."/>
            <person name="Mascher M."/>
            <person name="Fiebig A."/>
        </authorList>
    </citation>
    <scope>NUCLEOTIDE SEQUENCE</scope>
</reference>
<dbReference type="PANTHER" id="PTHR21450:SF41">
    <property type="entry name" value="RNA POLYMERASE SUBUNIT BETA, PUTATIVE (DUF630 AND DUF632)-RELATED"/>
    <property type="match status" value="1"/>
</dbReference>
<evidence type="ECO:0000259" key="4">
    <source>
        <dbReference type="Pfam" id="PF04783"/>
    </source>
</evidence>
<dbReference type="InterPro" id="IPR006868">
    <property type="entry name" value="DUF630"/>
</dbReference>
<evidence type="ECO:0000256" key="1">
    <source>
        <dbReference type="SAM" id="Coils"/>
    </source>
</evidence>
<keyword evidence="6" id="KW-1185">Reference proteome</keyword>
<accession>A0A7I8K4K5</accession>
<feature type="region of interest" description="Disordered" evidence="2">
    <location>
        <begin position="239"/>
        <end position="369"/>
    </location>
</feature>
<feature type="region of interest" description="Disordered" evidence="2">
    <location>
        <begin position="67"/>
        <end position="144"/>
    </location>
</feature>
<dbReference type="InterPro" id="IPR006867">
    <property type="entry name" value="DUF632"/>
</dbReference>
<name>A0A7I8K4K5_SPIIN</name>
<gene>
    <name evidence="5" type="ORF">SI8410_02002806</name>
</gene>
<keyword evidence="1" id="KW-0175">Coiled coil</keyword>
<protein>
    <submittedName>
        <fullName evidence="5">Uncharacterized protein</fullName>
    </submittedName>
</protein>
<feature type="compositionally biased region" description="Basic residues" evidence="2">
    <location>
        <begin position="104"/>
        <end position="118"/>
    </location>
</feature>
<feature type="coiled-coil region" evidence="1">
    <location>
        <begin position="515"/>
        <end position="542"/>
    </location>
</feature>
<feature type="compositionally biased region" description="Basic and acidic residues" evidence="2">
    <location>
        <begin position="304"/>
        <end position="314"/>
    </location>
</feature>
<dbReference type="Pfam" id="PF04783">
    <property type="entry name" value="DUF630"/>
    <property type="match status" value="1"/>
</dbReference>
<evidence type="ECO:0000259" key="3">
    <source>
        <dbReference type="Pfam" id="PF04782"/>
    </source>
</evidence>
<feature type="compositionally biased region" description="Low complexity" evidence="2">
    <location>
        <begin position="240"/>
        <end position="249"/>
    </location>
</feature>
<evidence type="ECO:0000313" key="6">
    <source>
        <dbReference type="Proteomes" id="UP000663760"/>
    </source>
</evidence>
<dbReference type="OrthoDB" id="658187at2759"/>
<organism evidence="5 6">
    <name type="scientific">Spirodela intermedia</name>
    <name type="common">Intermediate duckweed</name>
    <dbReference type="NCBI Taxonomy" id="51605"/>
    <lineage>
        <taxon>Eukaryota</taxon>
        <taxon>Viridiplantae</taxon>
        <taxon>Streptophyta</taxon>
        <taxon>Embryophyta</taxon>
        <taxon>Tracheophyta</taxon>
        <taxon>Spermatophyta</taxon>
        <taxon>Magnoliopsida</taxon>
        <taxon>Liliopsida</taxon>
        <taxon>Araceae</taxon>
        <taxon>Lemnoideae</taxon>
        <taxon>Spirodela</taxon>
    </lineage>
</organism>
<sequence length="835" mass="93043">MGCAGSKLDDLQAVALCRERSHCLAEAIHLRYALADAHEAYLRSLRGVGDTLHHLFDRCDLLPPPSPVLSLPAQRKGDPMPPLSPSPSPPPPPAVAISSAVSPVHRHSRSHSGSHLHFRPSDSEYSDEEDRPLHSGHSSPLHHHLHHASMDNMAASGGHTTNINFATKGPAAPAVSYEQRPRSPEVVQVGEPSYYNYPYAVSNDNYYGNSYPPFAPYSGYGGMGGGFFGAYPPSPVTALSQQAATSSPSKAPPPPPSPPKASTWDFLNPFGAYENDYPSYTPSRSSKELRDEEGIPDLEEEESEVVKEAYDDQKSVAASSSTVNKEMHSGNVSAVSAEDEDTKGSTEEQPHYQTRSGCAGEYPGGPENEVHLVDRSVASDEVQKREPDEIVNHKVIPQSREVSEVVQDIKVLFERASDSCDEVSKMLEVGKCPYHRKKYEVVSSKMRSAIVLPLSLSYPTPSISKGSDSSAASGNGESVYLEFDEDMAMKSGNVSSTLLKLFIWERKLYEEVRAEEKLRVLYDQKRRRLKRLEERCAEARKVGPTEVLVRKLSTKIKVAIQVVDSISNRISKLRDEELWPQLVELIQGLVRMWKAMMECHKSQYHAIIESKNMDGIASNGKLNEAHMEVIKHLELSLLRWIDAFCSWFHAQRSFVRALNGWLLKCLLYEPEVTPDGVAPFSPGRLGAPPVFVICNQWSQAMDNTSDGEVVAAMQAFAASVLQLWDRQKLAERQRMMANRDMDRRLRSQEREEQMIHKAVDALNRKLVMASDPNGAPIYGQIVHKNTSSEENSLREELKRIFDAMERLAESSVKIYEDLCARNEEEWAGRENPRAS</sequence>
<evidence type="ECO:0000313" key="5">
    <source>
        <dbReference type="EMBL" id="CAA7391523.1"/>
    </source>
</evidence>
<dbReference type="PANTHER" id="PTHR21450">
    <property type="entry name" value="PROTEIN ALTERED PHOSPHATE STARVATION RESPONSE 1"/>
    <property type="match status" value="1"/>
</dbReference>
<evidence type="ECO:0000256" key="2">
    <source>
        <dbReference type="SAM" id="MobiDB-lite"/>
    </source>
</evidence>
<feature type="compositionally biased region" description="Acidic residues" evidence="2">
    <location>
        <begin position="294"/>
        <end position="303"/>
    </location>
</feature>
<dbReference type="AlphaFoldDB" id="A0A7I8K4K5"/>